<feature type="compositionally biased region" description="Polar residues" evidence="1">
    <location>
        <begin position="90"/>
        <end position="105"/>
    </location>
</feature>
<sequence>MAMNTSQSAVREAENSHRQSTETSHMGLLFHLSYILKFVWGWILAMLKGARAILRPCFTSRPKPQPAVLPHYIPPLSRVDISIELTGAAPTTTLNTHSPSINTIQPPAPVASHTNSIPKPDPPTPPKTSPTTAQFLATLTDLEAQMHTHQFYDLERELEDMDNHMAQMFDFSLIPHKSVSPPPSPPEYPIPLVLAQSPPLARRDGKTIQILPMIREMSEHSPTRTPPFDPRWSIVTFQPLWGPRTQVRTVY</sequence>
<dbReference type="OrthoDB" id="3254800at2759"/>
<keyword evidence="2" id="KW-1133">Transmembrane helix</keyword>
<evidence type="ECO:0000313" key="3">
    <source>
        <dbReference type="EMBL" id="KEP47530.1"/>
    </source>
</evidence>
<comment type="caution">
    <text evidence="3">The sequence shown here is derived from an EMBL/GenBank/DDBJ whole genome shotgun (WGS) entry which is preliminary data.</text>
</comment>
<name>A0A074RQA9_9AGAM</name>
<accession>A0A074RQA9</accession>
<evidence type="ECO:0000256" key="1">
    <source>
        <dbReference type="SAM" id="MobiDB-lite"/>
    </source>
</evidence>
<evidence type="ECO:0000256" key="2">
    <source>
        <dbReference type="SAM" id="Phobius"/>
    </source>
</evidence>
<keyword evidence="4" id="KW-1185">Reference proteome</keyword>
<dbReference type="HOGENOM" id="CLU_1094789_0_0_1"/>
<protein>
    <submittedName>
        <fullName evidence="3">Putative transmembrane protein</fullName>
    </submittedName>
</protein>
<feature type="region of interest" description="Disordered" evidence="1">
    <location>
        <begin position="90"/>
        <end position="131"/>
    </location>
</feature>
<keyword evidence="2" id="KW-0472">Membrane</keyword>
<dbReference type="EMBL" id="AZST01000716">
    <property type="protein sequence ID" value="KEP47530.1"/>
    <property type="molecule type" value="Genomic_DNA"/>
</dbReference>
<reference evidence="3 4" key="1">
    <citation type="submission" date="2013-12" db="EMBL/GenBank/DDBJ databases">
        <authorList>
            <person name="Cubeta M."/>
            <person name="Pakala S."/>
            <person name="Fedorova N."/>
            <person name="Thomas E."/>
            <person name="Dean R."/>
            <person name="Jabaji S."/>
            <person name="Neate S."/>
            <person name="Toda T."/>
            <person name="Tavantzis S."/>
            <person name="Vilgalys R."/>
            <person name="Bharathan N."/>
            <person name="Pakala S."/>
            <person name="Losada L.S."/>
            <person name="Zafar N."/>
            <person name="Nierman W."/>
        </authorList>
    </citation>
    <scope>NUCLEOTIDE SEQUENCE [LARGE SCALE GENOMIC DNA]</scope>
    <source>
        <strain evidence="3 4">123E</strain>
    </source>
</reference>
<feature type="compositionally biased region" description="Basic and acidic residues" evidence="1">
    <location>
        <begin position="11"/>
        <end position="20"/>
    </location>
</feature>
<dbReference type="AlphaFoldDB" id="A0A074RQA9"/>
<feature type="compositionally biased region" description="Pro residues" evidence="1">
    <location>
        <begin position="119"/>
        <end position="128"/>
    </location>
</feature>
<feature type="transmembrane region" description="Helical" evidence="2">
    <location>
        <begin position="28"/>
        <end position="47"/>
    </location>
</feature>
<feature type="region of interest" description="Disordered" evidence="1">
    <location>
        <begin position="1"/>
        <end position="22"/>
    </location>
</feature>
<proteinExistence type="predicted"/>
<organism evidence="3 4">
    <name type="scientific">Rhizoctonia solani 123E</name>
    <dbReference type="NCBI Taxonomy" id="1423351"/>
    <lineage>
        <taxon>Eukaryota</taxon>
        <taxon>Fungi</taxon>
        <taxon>Dikarya</taxon>
        <taxon>Basidiomycota</taxon>
        <taxon>Agaricomycotina</taxon>
        <taxon>Agaricomycetes</taxon>
        <taxon>Cantharellales</taxon>
        <taxon>Ceratobasidiaceae</taxon>
        <taxon>Rhizoctonia</taxon>
    </lineage>
</organism>
<keyword evidence="2 3" id="KW-0812">Transmembrane</keyword>
<gene>
    <name evidence="3" type="ORF">V565_152440</name>
</gene>
<evidence type="ECO:0000313" key="4">
    <source>
        <dbReference type="Proteomes" id="UP000027456"/>
    </source>
</evidence>
<dbReference type="Proteomes" id="UP000027456">
    <property type="component" value="Unassembled WGS sequence"/>
</dbReference>